<evidence type="ECO:0000259" key="2">
    <source>
        <dbReference type="SMART" id="SM00306"/>
    </source>
</evidence>
<dbReference type="InterPro" id="IPR000320">
    <property type="entry name" value="Hedgehog_signalling_dom"/>
</dbReference>
<dbReference type="InterPro" id="IPR003587">
    <property type="entry name" value="Hint_dom_N"/>
</dbReference>
<dbReference type="PANTHER" id="PTHR11889:SF31">
    <property type="entry name" value="PROTEIN HEDGEHOG"/>
    <property type="match status" value="1"/>
</dbReference>
<dbReference type="SUPFAM" id="SSF51294">
    <property type="entry name" value="Hedgehog/intein (Hint) domain"/>
    <property type="match status" value="1"/>
</dbReference>
<protein>
    <submittedName>
        <fullName evidence="4">Hint domain-containing protein</fullName>
    </submittedName>
</protein>
<keyword evidence="1" id="KW-0732">Signal</keyword>
<dbReference type="Gene3D" id="2.170.16.10">
    <property type="entry name" value="Hedgehog/Intein (Hint) domain"/>
    <property type="match status" value="1"/>
</dbReference>
<dbReference type="GO" id="GO:0005615">
    <property type="term" value="C:extracellular space"/>
    <property type="evidence" value="ECO:0007669"/>
    <property type="project" value="TreeGrafter"/>
</dbReference>
<dbReference type="GO" id="GO:0016540">
    <property type="term" value="P:protein autoprocessing"/>
    <property type="evidence" value="ECO:0007669"/>
    <property type="project" value="InterPro"/>
</dbReference>
<feature type="domain" description="Hint" evidence="2">
    <location>
        <begin position="414"/>
        <end position="520"/>
    </location>
</feature>
<dbReference type="SUPFAM" id="SSF55166">
    <property type="entry name" value="Hedgehog/DD-peptidase"/>
    <property type="match status" value="2"/>
</dbReference>
<dbReference type="Gene3D" id="3.30.1380.10">
    <property type="match status" value="2"/>
</dbReference>
<dbReference type="Pfam" id="PF01079">
    <property type="entry name" value="Hint"/>
    <property type="match status" value="1"/>
</dbReference>
<dbReference type="InterPro" id="IPR036844">
    <property type="entry name" value="Hint_dom_sf"/>
</dbReference>
<accession>A0A915EVM8</accession>
<dbReference type="PROSITE" id="PS51257">
    <property type="entry name" value="PROKAR_LIPOPROTEIN"/>
    <property type="match status" value="1"/>
</dbReference>
<feature type="signal peptide" evidence="1">
    <location>
        <begin position="1"/>
        <end position="22"/>
    </location>
</feature>
<dbReference type="GO" id="GO:0005113">
    <property type="term" value="F:patched binding"/>
    <property type="evidence" value="ECO:0007669"/>
    <property type="project" value="TreeGrafter"/>
</dbReference>
<evidence type="ECO:0000313" key="3">
    <source>
        <dbReference type="Proteomes" id="UP000887562"/>
    </source>
</evidence>
<proteinExistence type="predicted"/>
<reference evidence="4" key="1">
    <citation type="submission" date="2022-11" db="UniProtKB">
        <authorList>
            <consortium name="WormBaseParasite"/>
        </authorList>
    </citation>
    <scope>IDENTIFICATION</scope>
</reference>
<feature type="chain" id="PRO_5037288352" evidence="1">
    <location>
        <begin position="23"/>
        <end position="622"/>
    </location>
</feature>
<dbReference type="PANTHER" id="PTHR11889">
    <property type="entry name" value="HEDGEHOG"/>
    <property type="match status" value="1"/>
</dbReference>
<keyword evidence="3" id="KW-1185">Reference proteome</keyword>
<dbReference type="GO" id="GO:0001708">
    <property type="term" value="P:cell fate specification"/>
    <property type="evidence" value="ECO:0007669"/>
    <property type="project" value="TreeGrafter"/>
</dbReference>
<dbReference type="Pfam" id="PF01085">
    <property type="entry name" value="HH_signal"/>
    <property type="match status" value="1"/>
</dbReference>
<dbReference type="InterPro" id="IPR050387">
    <property type="entry name" value="Hedgehog_Signaling"/>
</dbReference>
<dbReference type="GO" id="GO:0010468">
    <property type="term" value="P:regulation of gene expression"/>
    <property type="evidence" value="ECO:0007669"/>
    <property type="project" value="TreeGrafter"/>
</dbReference>
<dbReference type="SMART" id="SM00306">
    <property type="entry name" value="HintN"/>
    <property type="match status" value="1"/>
</dbReference>
<name>A0A915EVM8_9CEST</name>
<dbReference type="WBParaSite" id="maker-E.canG7_contigs_7421-snap-gene-0.25-mRNA-1">
    <property type="protein sequence ID" value="maker-E.canG7_contigs_7421-snap-gene-0.25-mRNA-1"/>
    <property type="gene ID" value="EcG7_05779"/>
</dbReference>
<dbReference type="GO" id="GO:0005509">
    <property type="term" value="F:calcium ion binding"/>
    <property type="evidence" value="ECO:0007669"/>
    <property type="project" value="TreeGrafter"/>
</dbReference>
<dbReference type="CDD" id="cd00081">
    <property type="entry name" value="Hint"/>
    <property type="match status" value="1"/>
</dbReference>
<organism evidence="3 4">
    <name type="scientific">Echinococcus canadensis</name>
    <dbReference type="NCBI Taxonomy" id="519352"/>
    <lineage>
        <taxon>Eukaryota</taxon>
        <taxon>Metazoa</taxon>
        <taxon>Spiralia</taxon>
        <taxon>Lophotrochozoa</taxon>
        <taxon>Platyhelminthes</taxon>
        <taxon>Cestoda</taxon>
        <taxon>Eucestoda</taxon>
        <taxon>Cyclophyllidea</taxon>
        <taxon>Taeniidae</taxon>
        <taxon>Echinococcus</taxon>
        <taxon>Echinococcus canadensis group</taxon>
    </lineage>
</organism>
<dbReference type="InterPro" id="IPR001767">
    <property type="entry name" value="Hedgehog_Hint"/>
</dbReference>
<dbReference type="GO" id="GO:0007267">
    <property type="term" value="P:cell-cell signaling"/>
    <property type="evidence" value="ECO:0007669"/>
    <property type="project" value="InterPro"/>
</dbReference>
<dbReference type="InterPro" id="IPR009045">
    <property type="entry name" value="Zn_M74/Hedgehog-like"/>
</dbReference>
<dbReference type="AlphaFoldDB" id="A0A915EVM8"/>
<dbReference type="Proteomes" id="UP000887562">
    <property type="component" value="Unplaced"/>
</dbReference>
<dbReference type="GO" id="GO:0007224">
    <property type="term" value="P:smoothened signaling pathway"/>
    <property type="evidence" value="ECO:0007669"/>
    <property type="project" value="TreeGrafter"/>
</dbReference>
<sequence>MILCFKGLKVLIWLLLAGLTQACIRTSTYYRSQYRSQTHVFVPDEYRPMRPERSLEASGPLETQDFLTSIPTTRLVRMEGANLQFASEEARWMTKVSSLHKIHAIVLTMHKGEKGEDSKSRPFCLSALWVVLGCDCRFRELGGGRPVSHTTTRSGQAGPLPASLSFSTTPALGAAAGKLHHPARNSAYLGCRDRLQKLVSLVHNTWPNNDIGLRILDGWIKPPASILRHSKVITKRDYMGRHKQTLKMSVPEELVNFEALNNAQQPVSRYPSASNGLGIKVANSDNRVVMQRPLPKQSNHTDTSPKSHIPHPYSIYRDRQWSGQDPAVVGFGSPRRQLKQHPVMMEEFHYAGRAVDMILVDTKIDGSSRLSSVYPGKLAQLAYYGALFDWCYFARQGHVHCSVKPDSIITSQWFGCFPGSAHAMSATGTPIPLSALRIGDHVMTLDPRTYKLQPTKVTAFLHRDEHQYSPWIEITYFRKDETVPSKLRLTANHLIYRWQGGITSVFANQVQPGDEIACNLDHPEDLCQVENTRVVNSSLTDTGVYAPLTRTGDIIIDGVFVSCFAHIRNDWLAQVAVLPLHFASTFFGLNLMEIQTGVHRYAELLLKIAQFLIPDQLFTSRF</sequence>
<evidence type="ECO:0000256" key="1">
    <source>
        <dbReference type="SAM" id="SignalP"/>
    </source>
</evidence>
<evidence type="ECO:0000313" key="4">
    <source>
        <dbReference type="WBParaSite" id="maker-E.canG7_contigs_7421-snap-gene-0.25-mRNA-1"/>
    </source>
</evidence>